<dbReference type="Gene3D" id="3.40.50.200">
    <property type="entry name" value="Peptidase S8/S53 domain"/>
    <property type="match status" value="1"/>
</dbReference>
<dbReference type="PROSITE" id="PS00137">
    <property type="entry name" value="SUBTILASE_HIS"/>
    <property type="match status" value="1"/>
</dbReference>
<keyword evidence="8 13" id="KW-1133">Transmembrane helix</keyword>
<feature type="compositionally biased region" description="Pro residues" evidence="12">
    <location>
        <begin position="29"/>
        <end position="49"/>
    </location>
</feature>
<dbReference type="PANTHER" id="PTHR43806:SF11">
    <property type="entry name" value="CEREVISIN-RELATED"/>
    <property type="match status" value="1"/>
</dbReference>
<evidence type="ECO:0000256" key="5">
    <source>
        <dbReference type="ARBA" id="ARBA00022692"/>
    </source>
</evidence>
<organism evidence="15 16">
    <name type="scientific">Pseudonocardia kunmingensis</name>
    <dbReference type="NCBI Taxonomy" id="630975"/>
    <lineage>
        <taxon>Bacteria</taxon>
        <taxon>Bacillati</taxon>
        <taxon>Actinomycetota</taxon>
        <taxon>Actinomycetes</taxon>
        <taxon>Pseudonocardiales</taxon>
        <taxon>Pseudonocardiaceae</taxon>
        <taxon>Pseudonocardia</taxon>
    </lineage>
</organism>
<evidence type="ECO:0000256" key="4">
    <source>
        <dbReference type="ARBA" id="ARBA00022670"/>
    </source>
</evidence>
<dbReference type="NCBIfam" id="TIGR03921">
    <property type="entry name" value="T7SS_mycosin"/>
    <property type="match status" value="1"/>
</dbReference>
<dbReference type="SUPFAM" id="SSF52743">
    <property type="entry name" value="Subtilisin-like"/>
    <property type="match status" value="1"/>
</dbReference>
<evidence type="ECO:0000256" key="3">
    <source>
        <dbReference type="ARBA" id="ARBA00022475"/>
    </source>
</evidence>
<comment type="subcellular location">
    <subcellularLocation>
        <location evidence="1">Cell membrane</location>
        <topology evidence="1">Single-pass membrane protein</topology>
    </subcellularLocation>
</comment>
<keyword evidence="3" id="KW-1003">Cell membrane</keyword>
<keyword evidence="7 10" id="KW-0720">Serine protease</keyword>
<dbReference type="InterPro" id="IPR023834">
    <property type="entry name" value="T7SS_pept_S8A_mycosin"/>
</dbReference>
<dbReference type="EMBL" id="VFPA01000001">
    <property type="protein sequence ID" value="TQM15386.1"/>
    <property type="molecule type" value="Genomic_DNA"/>
</dbReference>
<dbReference type="InterPro" id="IPR050131">
    <property type="entry name" value="Peptidase_S8_subtilisin-like"/>
</dbReference>
<dbReference type="GO" id="GO:0005886">
    <property type="term" value="C:plasma membrane"/>
    <property type="evidence" value="ECO:0007669"/>
    <property type="project" value="UniProtKB-SubCell"/>
</dbReference>
<evidence type="ECO:0000256" key="13">
    <source>
        <dbReference type="SAM" id="Phobius"/>
    </source>
</evidence>
<proteinExistence type="inferred from homology"/>
<protein>
    <submittedName>
        <fullName evidence="15">Membrane-anchored mycosin MYCP</fullName>
    </submittedName>
</protein>
<dbReference type="InterPro" id="IPR000209">
    <property type="entry name" value="Peptidase_S8/S53_dom"/>
</dbReference>
<evidence type="ECO:0000313" key="15">
    <source>
        <dbReference type="EMBL" id="TQM15386.1"/>
    </source>
</evidence>
<evidence type="ECO:0000313" key="16">
    <source>
        <dbReference type="Proteomes" id="UP000315677"/>
    </source>
</evidence>
<evidence type="ECO:0000256" key="7">
    <source>
        <dbReference type="ARBA" id="ARBA00022825"/>
    </source>
</evidence>
<dbReference type="PRINTS" id="PR00723">
    <property type="entry name" value="SUBTILISIN"/>
</dbReference>
<dbReference type="PROSITE" id="PS00136">
    <property type="entry name" value="SUBTILASE_ASP"/>
    <property type="match status" value="1"/>
</dbReference>
<comment type="similarity">
    <text evidence="2 10 11">Belongs to the peptidase S8 family.</text>
</comment>
<keyword evidence="5 13" id="KW-0812">Transmembrane</keyword>
<keyword evidence="9 13" id="KW-0472">Membrane</keyword>
<feature type="active site" description="Charge relay system" evidence="10">
    <location>
        <position position="318"/>
    </location>
</feature>
<evidence type="ECO:0000256" key="10">
    <source>
        <dbReference type="PROSITE-ProRule" id="PRU01240"/>
    </source>
</evidence>
<dbReference type="PANTHER" id="PTHR43806">
    <property type="entry name" value="PEPTIDASE S8"/>
    <property type="match status" value="1"/>
</dbReference>
<evidence type="ECO:0000256" key="8">
    <source>
        <dbReference type="ARBA" id="ARBA00022989"/>
    </source>
</evidence>
<dbReference type="Proteomes" id="UP000315677">
    <property type="component" value="Unassembled WGS sequence"/>
</dbReference>
<feature type="compositionally biased region" description="Low complexity" evidence="12">
    <location>
        <begin position="8"/>
        <end position="20"/>
    </location>
</feature>
<dbReference type="GO" id="GO:0006508">
    <property type="term" value="P:proteolysis"/>
    <property type="evidence" value="ECO:0007669"/>
    <property type="project" value="UniProtKB-KW"/>
</dbReference>
<name>A0A543E1C3_9PSEU</name>
<dbReference type="InterPro" id="IPR023827">
    <property type="entry name" value="Peptidase_S8_Asp-AS"/>
</dbReference>
<comment type="caution">
    <text evidence="15">The sequence shown here is derived from an EMBL/GenBank/DDBJ whole genome shotgun (WGS) entry which is preliminary data.</text>
</comment>
<dbReference type="OrthoDB" id="9798386at2"/>
<dbReference type="AlphaFoldDB" id="A0A543E1C3"/>
<evidence type="ECO:0000256" key="6">
    <source>
        <dbReference type="ARBA" id="ARBA00022801"/>
    </source>
</evidence>
<reference evidence="15 16" key="1">
    <citation type="submission" date="2019-06" db="EMBL/GenBank/DDBJ databases">
        <title>Sequencing the genomes of 1000 actinobacteria strains.</title>
        <authorList>
            <person name="Klenk H.-P."/>
        </authorList>
    </citation>
    <scope>NUCLEOTIDE SEQUENCE [LARGE SCALE GENOMIC DNA]</scope>
    <source>
        <strain evidence="15 16">DSM 45301</strain>
    </source>
</reference>
<accession>A0A543E1C3</accession>
<feature type="active site" description="Charge relay system" evidence="10">
    <location>
        <position position="101"/>
    </location>
</feature>
<keyword evidence="4 10" id="KW-0645">Protease</keyword>
<evidence type="ECO:0000256" key="2">
    <source>
        <dbReference type="ARBA" id="ARBA00011073"/>
    </source>
</evidence>
<dbReference type="InterPro" id="IPR022398">
    <property type="entry name" value="Peptidase_S8_His-AS"/>
</dbReference>
<evidence type="ECO:0000256" key="12">
    <source>
        <dbReference type="SAM" id="MobiDB-lite"/>
    </source>
</evidence>
<feature type="region of interest" description="Disordered" evidence="12">
    <location>
        <begin position="8"/>
        <end position="66"/>
    </location>
</feature>
<sequence length="437" mass="43185">MALLLVAAAPPAAADPGARAIAEEARALPEPPAPPPVRVTPPPGRPPGPAEGLRAPARCTPPRTDTRSAVVEAADEAADTMRLTEVHRLATGRGQLIAVIDTGVAPHPLLGSRLSGGGDYLTGGDGLDDCDGHGTAVAGLLAAAAPAGERTGAPIGIAPQARLLSIRQSSPSFDVPAPDGGLRPAGDTETLAEAVVLAVRAGAGVVNISEAVCLPAPRAAGAGAALQAALRFAAHADVVVVAAAGNVGTGSCALDVPGQVALPGWFDQDVLTVGAVAPDGAPAPFTMPGPWVDVAAPGTGLRSLAVGGGTVDGLDGTSFAAPWVAGVAALVRERFPELTAAQVVDRILATARRQPDLRGALGHGVVDPVAALTALPVRLTPEPADAPVLAALPGTDPQPDPPAPALRPLDLVVAAILLAAAGAAAAVLRGRPRPRPR</sequence>
<dbReference type="GO" id="GO:0004252">
    <property type="term" value="F:serine-type endopeptidase activity"/>
    <property type="evidence" value="ECO:0007669"/>
    <property type="project" value="UniProtKB-UniRule"/>
</dbReference>
<gene>
    <name evidence="15" type="ORF">FB558_2170</name>
</gene>
<feature type="transmembrane region" description="Helical" evidence="13">
    <location>
        <begin position="411"/>
        <end position="428"/>
    </location>
</feature>
<feature type="active site" description="Charge relay system" evidence="10">
    <location>
        <position position="133"/>
    </location>
</feature>
<dbReference type="Pfam" id="PF00082">
    <property type="entry name" value="Peptidase_S8"/>
    <property type="match status" value="1"/>
</dbReference>
<evidence type="ECO:0000256" key="1">
    <source>
        <dbReference type="ARBA" id="ARBA00004162"/>
    </source>
</evidence>
<dbReference type="InterPro" id="IPR036852">
    <property type="entry name" value="Peptidase_S8/S53_dom_sf"/>
</dbReference>
<keyword evidence="6 10" id="KW-0378">Hydrolase</keyword>
<evidence type="ECO:0000256" key="11">
    <source>
        <dbReference type="RuleBase" id="RU003355"/>
    </source>
</evidence>
<dbReference type="PROSITE" id="PS51892">
    <property type="entry name" value="SUBTILASE"/>
    <property type="match status" value="1"/>
</dbReference>
<evidence type="ECO:0000256" key="9">
    <source>
        <dbReference type="ARBA" id="ARBA00023136"/>
    </source>
</evidence>
<keyword evidence="16" id="KW-1185">Reference proteome</keyword>
<dbReference type="InterPro" id="IPR023828">
    <property type="entry name" value="Peptidase_S8_Ser-AS"/>
</dbReference>
<dbReference type="RefSeq" id="WP_142051126.1">
    <property type="nucleotide sequence ID" value="NZ_VFPA01000001.1"/>
</dbReference>
<feature type="domain" description="Peptidase S8/S53" evidence="14">
    <location>
        <begin position="92"/>
        <end position="364"/>
    </location>
</feature>
<dbReference type="InterPro" id="IPR015500">
    <property type="entry name" value="Peptidase_S8_subtilisin-rel"/>
</dbReference>
<evidence type="ECO:0000259" key="14">
    <source>
        <dbReference type="Pfam" id="PF00082"/>
    </source>
</evidence>
<dbReference type="PROSITE" id="PS00138">
    <property type="entry name" value="SUBTILASE_SER"/>
    <property type="match status" value="1"/>
</dbReference>